<dbReference type="SUPFAM" id="SSF100934">
    <property type="entry name" value="Heat shock protein 70kD (HSP70), C-terminal subdomain"/>
    <property type="match status" value="2"/>
</dbReference>
<feature type="compositionally biased region" description="Basic and acidic residues" evidence="3">
    <location>
        <begin position="521"/>
        <end position="535"/>
    </location>
</feature>
<organism evidence="4">
    <name type="scientific">Amphora coffeiformis</name>
    <dbReference type="NCBI Taxonomy" id="265554"/>
    <lineage>
        <taxon>Eukaryota</taxon>
        <taxon>Sar</taxon>
        <taxon>Stramenopiles</taxon>
        <taxon>Ochrophyta</taxon>
        <taxon>Bacillariophyta</taxon>
        <taxon>Bacillariophyceae</taxon>
        <taxon>Bacillariophycidae</taxon>
        <taxon>Thalassiophysales</taxon>
        <taxon>Catenulaceae</taxon>
        <taxon>Amphora</taxon>
    </lineage>
</organism>
<dbReference type="SUPFAM" id="SSF100920">
    <property type="entry name" value="Heat shock protein 70kD (HSP70), peptide-binding domain"/>
    <property type="match status" value="1"/>
</dbReference>
<protein>
    <recommendedName>
        <fullName evidence="5">Heat shock protein 70</fullName>
    </recommendedName>
</protein>
<dbReference type="GO" id="GO:0005829">
    <property type="term" value="C:cytosol"/>
    <property type="evidence" value="ECO:0007669"/>
    <property type="project" value="TreeGrafter"/>
</dbReference>
<dbReference type="Gene3D" id="3.90.640.10">
    <property type="entry name" value="Actin, Chain A, domain 4"/>
    <property type="match status" value="1"/>
</dbReference>
<dbReference type="InterPro" id="IPR043129">
    <property type="entry name" value="ATPase_NBD"/>
</dbReference>
<evidence type="ECO:0000256" key="1">
    <source>
        <dbReference type="ARBA" id="ARBA00022741"/>
    </source>
</evidence>
<dbReference type="Gene3D" id="3.30.420.40">
    <property type="match status" value="2"/>
</dbReference>
<evidence type="ECO:0000256" key="3">
    <source>
        <dbReference type="SAM" id="MobiDB-lite"/>
    </source>
</evidence>
<dbReference type="Gene3D" id="2.60.34.10">
    <property type="entry name" value="Substrate Binding Domain Of DNAk, Chain A, domain 1"/>
    <property type="match status" value="1"/>
</dbReference>
<dbReference type="FunFam" id="3.90.640.10:FF:000029">
    <property type="entry name" value="Heat shock protein 110"/>
    <property type="match status" value="1"/>
</dbReference>
<keyword evidence="1" id="KW-0547">Nucleotide-binding</keyword>
<reference evidence="4" key="1">
    <citation type="submission" date="2021-01" db="EMBL/GenBank/DDBJ databases">
        <authorList>
            <person name="Corre E."/>
            <person name="Pelletier E."/>
            <person name="Niang G."/>
            <person name="Scheremetjew M."/>
            <person name="Finn R."/>
            <person name="Kale V."/>
            <person name="Holt S."/>
            <person name="Cochrane G."/>
            <person name="Meng A."/>
            <person name="Brown T."/>
            <person name="Cohen L."/>
        </authorList>
    </citation>
    <scope>NUCLEOTIDE SEQUENCE</scope>
    <source>
        <strain evidence="4">CCMP127</strain>
    </source>
</reference>
<evidence type="ECO:0008006" key="5">
    <source>
        <dbReference type="Google" id="ProtNLM"/>
    </source>
</evidence>
<dbReference type="InterPro" id="IPR029047">
    <property type="entry name" value="HSP70_peptide-bd_sf"/>
</dbReference>
<dbReference type="AlphaFoldDB" id="A0A7S3L770"/>
<dbReference type="PANTHER" id="PTHR45639:SF4">
    <property type="entry name" value="HSC70CB, ISOFORM G"/>
    <property type="match status" value="1"/>
</dbReference>
<dbReference type="SUPFAM" id="SSF53067">
    <property type="entry name" value="Actin-like ATPase domain"/>
    <property type="match status" value="2"/>
</dbReference>
<feature type="region of interest" description="Disordered" evidence="3">
    <location>
        <begin position="744"/>
        <end position="802"/>
    </location>
</feature>
<evidence type="ECO:0000256" key="2">
    <source>
        <dbReference type="ARBA" id="ARBA00022840"/>
    </source>
</evidence>
<dbReference type="Pfam" id="PF00012">
    <property type="entry name" value="HSP70"/>
    <property type="match status" value="1"/>
</dbReference>
<keyword evidence="2" id="KW-0067">ATP-binding</keyword>
<dbReference type="GO" id="GO:0005634">
    <property type="term" value="C:nucleus"/>
    <property type="evidence" value="ECO:0007669"/>
    <property type="project" value="TreeGrafter"/>
</dbReference>
<accession>A0A7S3L770</accession>
<feature type="compositionally biased region" description="Basic and acidic residues" evidence="3">
    <location>
        <begin position="755"/>
        <end position="780"/>
    </location>
</feature>
<dbReference type="GO" id="GO:0140662">
    <property type="term" value="F:ATP-dependent protein folding chaperone"/>
    <property type="evidence" value="ECO:0007669"/>
    <property type="project" value="InterPro"/>
</dbReference>
<evidence type="ECO:0000313" key="4">
    <source>
        <dbReference type="EMBL" id="CAE0414035.1"/>
    </source>
</evidence>
<gene>
    <name evidence="4" type="ORF">ACOF00016_LOCUS11278</name>
</gene>
<dbReference type="GO" id="GO:0005524">
    <property type="term" value="F:ATP binding"/>
    <property type="evidence" value="ECO:0007669"/>
    <property type="project" value="UniProtKB-KW"/>
</dbReference>
<dbReference type="Gene3D" id="1.20.1270.10">
    <property type="match status" value="2"/>
</dbReference>
<dbReference type="FunFam" id="1.20.1270.10:FF:000002">
    <property type="entry name" value="Heat shock 70 kDa protein 4"/>
    <property type="match status" value="1"/>
</dbReference>
<dbReference type="EMBL" id="HBIM01014013">
    <property type="protein sequence ID" value="CAE0414035.1"/>
    <property type="molecule type" value="Transcribed_RNA"/>
</dbReference>
<dbReference type="Gene3D" id="3.30.30.30">
    <property type="match status" value="1"/>
</dbReference>
<dbReference type="PANTHER" id="PTHR45639">
    <property type="entry name" value="HSC70CB, ISOFORM G-RELATED"/>
    <property type="match status" value="1"/>
</dbReference>
<dbReference type="InterPro" id="IPR029048">
    <property type="entry name" value="HSP70_C_sf"/>
</dbReference>
<feature type="compositionally biased region" description="Basic and acidic residues" evidence="3">
    <location>
        <begin position="791"/>
        <end position="802"/>
    </location>
</feature>
<dbReference type="PRINTS" id="PR00301">
    <property type="entry name" value="HEATSHOCK70"/>
</dbReference>
<dbReference type="InterPro" id="IPR013126">
    <property type="entry name" value="Hsp_70_fam"/>
</dbReference>
<name>A0A7S3L770_9STRA</name>
<feature type="region of interest" description="Disordered" evidence="3">
    <location>
        <begin position="516"/>
        <end position="536"/>
    </location>
</feature>
<sequence>MSVVGVDLGYLNTVIAAAGRGGVDVLMNGSAKRLNPTMVGFSENRKMGEQAQMNSSSNYRNSVGGAMKRLCGLAFDSEEAKKEMKHCVGLTFTPIKHASGGPDSVGVQVDLAGEQKTLPVEQVAGMMIHHMGVIAAEKAAETSNESDPSKLFPQDWVISIPAFFTDAQRRALLDGCAMVGLTSQVQRLMHEPTACALAYGIFKDLRKEFTADSPTHVMFIDMGASAYTVSIANFEPGKLQVLTAVSDKDLGGRDIDELIAQWLAEEFKAKFGKKLSGEPMERPKTRLKLLSAAEKAKKTLSPQGVKEARINLEMLMDDLDFSITLKADKYEKMVQPVLDRLAAPIQAALAEAKLQASDMASVEIVGGSTRIGCLKEQLKKILGVENLSTTMNADEAVARGTALQSAILSPRFKVLPYDIQECTPFPVTVAWEKPATEETSVVMFDRGLTFPIVRRVTITKSADFEVDAYYGEPSKPIATFSVPLKVDGEVKIRVNVKEDQNGILQMSSVQMIETIEEESKEGEAEAKEGEGEDKKKNKIKKTNLEYTVRRPLEWTKKELDEAHEVEVAMANNDRIVRETADMRNELESYIYDMRDKITSESQLGPYGTDDEKDAYVALNEKTENWLYEDGFDATKAVYAEKLGALKALGDPILKRQTEALGRAAAVSSLQSTLEMYKNWAIESQTNDIYKHITDEERTKVNETCDEVSAWMYEKLDEQGSLSPNENPVLTIADLEGKVRTLKEKCGPIMHKPVPKKTEIPKPKEEPKKEDPKTEEAKADSEPMEGVEVEADESKKADAMDVE</sequence>
<feature type="compositionally biased region" description="Acidic residues" evidence="3">
    <location>
        <begin position="781"/>
        <end position="790"/>
    </location>
</feature>
<proteinExistence type="predicted"/>